<evidence type="ECO:0000256" key="6">
    <source>
        <dbReference type="ARBA" id="ARBA00022763"/>
    </source>
</evidence>
<dbReference type="Gene3D" id="1.10.150.20">
    <property type="entry name" value="5' to 3' exonuclease, C-terminal subdomain"/>
    <property type="match status" value="1"/>
</dbReference>
<dbReference type="Pfam" id="PF00867">
    <property type="entry name" value="XPG_I"/>
    <property type="match status" value="1"/>
</dbReference>
<keyword evidence="10 15" id="KW-0460">Magnesium</keyword>
<protein>
    <recommendedName>
        <fullName evidence="3 15">Exonuclease 1</fullName>
        <ecNumber evidence="15">3.1.-.-</ecNumber>
    </recommendedName>
</protein>
<evidence type="ECO:0000256" key="2">
    <source>
        <dbReference type="ARBA" id="ARBA00010563"/>
    </source>
</evidence>
<comment type="function">
    <text evidence="15">5'-&gt;3' double-stranded DNA exonuclease which may also possess a cryptic 3'-&gt;5' double-stranded DNA exonuclease activity. Functions in DNA mismatch repair.</text>
</comment>
<dbReference type="SMART" id="SM00485">
    <property type="entry name" value="XPGN"/>
    <property type="match status" value="1"/>
</dbReference>
<keyword evidence="6 15" id="KW-0227">DNA damage</keyword>
<keyword evidence="9 15" id="KW-0269">Exonuclease</keyword>
<evidence type="ECO:0000313" key="21">
    <source>
        <dbReference type="Proteomes" id="UP000008068"/>
    </source>
</evidence>
<evidence type="ECO:0000256" key="10">
    <source>
        <dbReference type="ARBA" id="ARBA00022842"/>
    </source>
</evidence>
<dbReference type="GO" id="GO:0006298">
    <property type="term" value="P:mismatch repair"/>
    <property type="evidence" value="ECO:0007669"/>
    <property type="project" value="TreeGrafter"/>
</dbReference>
<evidence type="ECO:0000256" key="12">
    <source>
        <dbReference type="ARBA" id="ARBA00023125"/>
    </source>
</evidence>
<evidence type="ECO:0000256" key="7">
    <source>
        <dbReference type="ARBA" id="ARBA00022769"/>
    </source>
</evidence>
<comment type="cofactor">
    <cofactor evidence="15">
        <name>Mg(2+)</name>
        <dbReference type="ChEBI" id="CHEBI:18420"/>
    </cofactor>
    <text evidence="15">Binds 2 magnesium ions per subunit. They probably participate in the reaction catalyzed by the enzyme. May bind an additional third magnesium ion after substrate binding.</text>
</comment>
<dbReference type="Pfam" id="PF00752">
    <property type="entry name" value="XPG_N"/>
    <property type="match status" value="1"/>
</dbReference>
<gene>
    <name evidence="20" type="ORF">CAEBREN_02863</name>
</gene>
<dbReference type="EC" id="3.1.-.-" evidence="15"/>
<dbReference type="OrthoDB" id="26491at2759"/>
<dbReference type="SUPFAM" id="SSF47807">
    <property type="entry name" value="5' to 3' exonuclease, C-terminal subdomain"/>
    <property type="match status" value="1"/>
</dbReference>
<evidence type="ECO:0000256" key="17">
    <source>
        <dbReference type="SAM" id="MobiDB-lite"/>
    </source>
</evidence>
<dbReference type="HOGENOM" id="CLU_428447_0_0_1"/>
<dbReference type="CDD" id="cd09857">
    <property type="entry name" value="PIN_EXO1"/>
    <property type="match status" value="1"/>
</dbReference>
<dbReference type="PANTHER" id="PTHR11081:SF8">
    <property type="entry name" value="EXONUCLEASE 1"/>
    <property type="match status" value="1"/>
</dbReference>
<keyword evidence="11 15" id="KW-0267">Excision nuclease</keyword>
<dbReference type="Proteomes" id="UP000008068">
    <property type="component" value="Unassembled WGS sequence"/>
</dbReference>
<dbReference type="InterPro" id="IPR006086">
    <property type="entry name" value="XPG-I_dom"/>
</dbReference>
<evidence type="ECO:0000256" key="5">
    <source>
        <dbReference type="ARBA" id="ARBA00022723"/>
    </source>
</evidence>
<evidence type="ECO:0000256" key="3">
    <source>
        <dbReference type="ARBA" id="ARBA00020324"/>
    </source>
</evidence>
<dbReference type="SUPFAM" id="SSF88723">
    <property type="entry name" value="PIN domain-like"/>
    <property type="match status" value="1"/>
</dbReference>
<dbReference type="GO" id="GO:0035312">
    <property type="term" value="F:5'-3' DNA exonuclease activity"/>
    <property type="evidence" value="ECO:0007669"/>
    <property type="project" value="UniProtKB-UniRule"/>
</dbReference>
<dbReference type="InterPro" id="IPR037315">
    <property type="entry name" value="EXO1_H3TH"/>
</dbReference>
<dbReference type="SMART" id="SM00279">
    <property type="entry name" value="HhH2"/>
    <property type="match status" value="1"/>
</dbReference>
<keyword evidence="13 15" id="KW-0234">DNA repair</keyword>
<feature type="compositionally biased region" description="Polar residues" evidence="17">
    <location>
        <begin position="503"/>
        <end position="528"/>
    </location>
</feature>
<organism evidence="21">
    <name type="scientific">Caenorhabditis brenneri</name>
    <name type="common">Nematode worm</name>
    <dbReference type="NCBI Taxonomy" id="135651"/>
    <lineage>
        <taxon>Eukaryota</taxon>
        <taxon>Metazoa</taxon>
        <taxon>Ecdysozoa</taxon>
        <taxon>Nematoda</taxon>
        <taxon>Chromadorea</taxon>
        <taxon>Rhabditida</taxon>
        <taxon>Rhabditina</taxon>
        <taxon>Rhabditomorpha</taxon>
        <taxon>Rhabditoidea</taxon>
        <taxon>Rhabditidae</taxon>
        <taxon>Peloderinae</taxon>
        <taxon>Caenorhabditis</taxon>
    </lineage>
</organism>
<evidence type="ECO:0000259" key="18">
    <source>
        <dbReference type="SMART" id="SM00484"/>
    </source>
</evidence>
<dbReference type="GO" id="GO:0046872">
    <property type="term" value="F:metal ion binding"/>
    <property type="evidence" value="ECO:0007669"/>
    <property type="project" value="UniProtKB-UniRule"/>
</dbReference>
<dbReference type="Gene3D" id="3.40.50.1010">
    <property type="entry name" value="5'-nuclease"/>
    <property type="match status" value="1"/>
</dbReference>
<dbReference type="InterPro" id="IPR008918">
    <property type="entry name" value="HhH2"/>
</dbReference>
<keyword evidence="14 15" id="KW-0539">Nucleus</keyword>
<dbReference type="PRINTS" id="PR00853">
    <property type="entry name" value="XPGRADSUPER"/>
</dbReference>
<feature type="region of interest" description="Disordered" evidence="17">
    <location>
        <begin position="497"/>
        <end position="577"/>
    </location>
</feature>
<name>G0MCG3_CAEBE</name>
<evidence type="ECO:0000256" key="16">
    <source>
        <dbReference type="SAM" id="Coils"/>
    </source>
</evidence>
<evidence type="ECO:0000256" key="8">
    <source>
        <dbReference type="ARBA" id="ARBA00022801"/>
    </source>
</evidence>
<keyword evidence="5 15" id="KW-0479">Metal-binding</keyword>
<dbReference type="GO" id="GO:0017108">
    <property type="term" value="F:5'-flap endonuclease activity"/>
    <property type="evidence" value="ECO:0007669"/>
    <property type="project" value="TreeGrafter"/>
</dbReference>
<feature type="domain" description="XPG-I" evidence="18">
    <location>
        <begin position="139"/>
        <end position="212"/>
    </location>
</feature>
<reference evidence="21" key="1">
    <citation type="submission" date="2011-07" db="EMBL/GenBank/DDBJ databases">
        <authorList>
            <consortium name="Caenorhabditis brenneri Sequencing and Analysis Consortium"/>
            <person name="Wilson R.K."/>
        </authorList>
    </citation>
    <scope>NUCLEOTIDE SEQUENCE [LARGE SCALE GENOMIC DNA]</scope>
    <source>
        <strain evidence="21">PB2801</strain>
    </source>
</reference>
<keyword evidence="7 15" id="KW-0228">DNA excision</keyword>
<dbReference type="InterPro" id="IPR006085">
    <property type="entry name" value="XPG_DNA_repair_N"/>
</dbReference>
<keyword evidence="21" id="KW-1185">Reference proteome</keyword>
<keyword evidence="8 15" id="KW-0378">Hydrolase</keyword>
<dbReference type="FunFam" id="3.40.50.1010:FF:000100">
    <property type="entry name" value="Protein CBR-EXO-1"/>
    <property type="match status" value="1"/>
</dbReference>
<feature type="coiled-coil region" evidence="16">
    <location>
        <begin position="425"/>
        <end position="459"/>
    </location>
</feature>
<proteinExistence type="inferred from homology"/>
<dbReference type="OMA" id="GCADKVA"/>
<dbReference type="EMBL" id="GL379789">
    <property type="protein sequence ID" value="EGT45662.1"/>
    <property type="molecule type" value="Genomic_DNA"/>
</dbReference>
<keyword evidence="12 15" id="KW-0238">DNA-binding</keyword>
<feature type="domain" description="XPG N-terminal" evidence="19">
    <location>
        <begin position="1"/>
        <end position="99"/>
    </location>
</feature>
<evidence type="ECO:0000256" key="9">
    <source>
        <dbReference type="ARBA" id="ARBA00022839"/>
    </source>
</evidence>
<dbReference type="GO" id="GO:0005634">
    <property type="term" value="C:nucleus"/>
    <property type="evidence" value="ECO:0007669"/>
    <property type="project" value="UniProtKB-SubCell"/>
</dbReference>
<evidence type="ECO:0000256" key="14">
    <source>
        <dbReference type="ARBA" id="ARBA00023242"/>
    </source>
</evidence>
<accession>G0MCG3</accession>
<keyword evidence="4 15" id="KW-0540">Nuclease</keyword>
<evidence type="ECO:0000256" key="1">
    <source>
        <dbReference type="ARBA" id="ARBA00004123"/>
    </source>
</evidence>
<dbReference type="FunFam" id="1.10.150.20:FF:000011">
    <property type="entry name" value="exonuclease 1"/>
    <property type="match status" value="1"/>
</dbReference>
<dbReference type="InterPro" id="IPR036279">
    <property type="entry name" value="5-3_exonuclease_C_sf"/>
</dbReference>
<dbReference type="FunCoup" id="G0MCG3">
    <property type="interactions" value="1325"/>
</dbReference>
<evidence type="ECO:0000256" key="4">
    <source>
        <dbReference type="ARBA" id="ARBA00022722"/>
    </source>
</evidence>
<dbReference type="InterPro" id="IPR029060">
    <property type="entry name" value="PIN-like_dom_sf"/>
</dbReference>
<dbReference type="GO" id="GO:0006310">
    <property type="term" value="P:DNA recombination"/>
    <property type="evidence" value="ECO:0007669"/>
    <property type="project" value="TreeGrafter"/>
</dbReference>
<dbReference type="AlphaFoldDB" id="G0MCG3"/>
<dbReference type="GO" id="GO:0003677">
    <property type="term" value="F:DNA binding"/>
    <property type="evidence" value="ECO:0007669"/>
    <property type="project" value="UniProtKB-UniRule"/>
</dbReference>
<evidence type="ECO:0000256" key="13">
    <source>
        <dbReference type="ARBA" id="ARBA00023204"/>
    </source>
</evidence>
<evidence type="ECO:0000313" key="20">
    <source>
        <dbReference type="EMBL" id="EGT45662.1"/>
    </source>
</evidence>
<comment type="subcellular location">
    <subcellularLocation>
        <location evidence="1 15">Nucleus</location>
    </subcellularLocation>
</comment>
<dbReference type="SMART" id="SM00484">
    <property type="entry name" value="XPGI"/>
    <property type="match status" value="1"/>
</dbReference>
<keyword evidence="16" id="KW-0175">Coiled coil</keyword>
<evidence type="ECO:0000256" key="11">
    <source>
        <dbReference type="ARBA" id="ARBA00022881"/>
    </source>
</evidence>
<dbReference type="PANTHER" id="PTHR11081">
    <property type="entry name" value="FLAP ENDONUCLEASE FAMILY MEMBER"/>
    <property type="match status" value="1"/>
</dbReference>
<dbReference type="eggNOG" id="KOG2518">
    <property type="taxonomic scope" value="Eukaryota"/>
</dbReference>
<sequence>MGITGLLPFVKNACRKGNILELRGKSVAIDVSCLLHRGLTGCMDKIHMGEETQSYVTYVNRYVKELLDMGCHVVMVFDGRPLPAKKGTNDDRREQREKRKEHAEMLLAKGLEREARDHYRLATSISAEIVSKTIQHFRGTPNVDIVVAPYEADAQLAYLMESKLVDSVITEDSDLIVFGCEMIYFKWQAATGECSVYEKCNLKKCFTGELGGDKFDFVKFRRICILAGCDYLQSGLPGVGISTAAKFFSLTSIKDLRTVLKKVPYYLKNPKLKEHVTEDFIRNFERAENTFKHQIVFDPRERCQKPLTPYPLDRIGGVDDDLEILDLESPKNCPDATTIASHFTYAGTTVSQRIAIRLALGNPSDGNAIDDKFLLIHPTPEWSVWALKYESKGHILAVAQKKKDLEATQCGGAFKLDSPAVTRRLKAQKEKVEEEDDIVKQFMEDIEKEKQALKKRKNAPETDYNAEILMKKYSEPPKKPKLMVDDDFSEFFPVKTTEKNDKSTASSKKSIEISNKTTKNSENSTENAGKTALDPAKSMEIKPPPILRKSTSTPESSARKFQKFQSPLLSHQNSAPLEEISTEKSKYFGKKLSENGPAKPTKNPFRCPAFVKPTPVTVEIEEKSKKTTILAALEDNIQESISTNVNYRFVGFKSAGLRRKSKN</sequence>
<comment type="similarity">
    <text evidence="2 15">Belongs to the XPG/RAD2 endonuclease family. EXO1 subfamily.</text>
</comment>
<dbReference type="CDD" id="cd09908">
    <property type="entry name" value="H3TH_EXO1"/>
    <property type="match status" value="1"/>
</dbReference>
<evidence type="ECO:0000256" key="15">
    <source>
        <dbReference type="RuleBase" id="RU910737"/>
    </source>
</evidence>
<dbReference type="STRING" id="135651.G0MCG3"/>
<dbReference type="InParanoid" id="G0MCG3"/>
<dbReference type="InterPro" id="IPR044752">
    <property type="entry name" value="PIN-like_EXO1"/>
</dbReference>
<evidence type="ECO:0000259" key="19">
    <source>
        <dbReference type="SMART" id="SM00485"/>
    </source>
</evidence>
<feature type="compositionally biased region" description="Polar residues" evidence="17">
    <location>
        <begin position="563"/>
        <end position="575"/>
    </location>
</feature>
<dbReference type="InterPro" id="IPR006084">
    <property type="entry name" value="XPG/Rad2"/>
</dbReference>